<accession>A0A6P5B4G0</accession>
<keyword evidence="1" id="KW-1185">Reference proteome</keyword>
<gene>
    <name evidence="2" type="primary">LOC109556499</name>
</gene>
<evidence type="ECO:0000313" key="2">
    <source>
        <dbReference type="RefSeq" id="XP_019813388.1"/>
    </source>
</evidence>
<evidence type="ECO:0000313" key="1">
    <source>
        <dbReference type="Proteomes" id="UP001652663"/>
    </source>
</evidence>
<dbReference type="KEGG" id="biu:109556499"/>
<sequence>MRKLKLKGKGYLLKVTEILTTGVWIQNQSDEMTDWAKVRISATSIQLVHIHLKMSGVWKWGGKTPAFFADAAEGALLSAWMEVAWRLLDLEAWLAQNSERLGLAVWPRNPLYSSPGRTPGSLGMLSDSCVSATVAPEPGASWACSGSHRLGCQRRAAAAALPSAGSPAAYTWTGSPGAGQLSKLWFLLSLRLWPSMEGGEPGAVAGRH</sequence>
<reference evidence="1" key="1">
    <citation type="submission" date="2025-05" db="UniProtKB">
        <authorList>
            <consortium name="RefSeq"/>
        </authorList>
    </citation>
    <scope>NUCLEOTIDE SEQUENCE [LARGE SCALE GENOMIC DNA]</scope>
</reference>
<proteinExistence type="predicted"/>
<dbReference type="Proteomes" id="UP001652663">
    <property type="component" value="Chromosome 1"/>
</dbReference>
<name>A0A6P5B4G0_BOSIN</name>
<dbReference type="AlphaFoldDB" id="A0A6P5B4G0"/>
<dbReference type="GeneID" id="109556499"/>
<dbReference type="RefSeq" id="XP_019813388.1">
    <property type="nucleotide sequence ID" value="XM_019957829.2"/>
</dbReference>
<protein>
    <submittedName>
        <fullName evidence="2">Uncharacterized protein</fullName>
    </submittedName>
</protein>
<organism evidence="1 2">
    <name type="scientific">Bos indicus</name>
    <name type="common">Zebu</name>
    <dbReference type="NCBI Taxonomy" id="9915"/>
    <lineage>
        <taxon>Eukaryota</taxon>
        <taxon>Metazoa</taxon>
        <taxon>Chordata</taxon>
        <taxon>Craniata</taxon>
        <taxon>Vertebrata</taxon>
        <taxon>Euteleostomi</taxon>
        <taxon>Mammalia</taxon>
        <taxon>Eutheria</taxon>
        <taxon>Laurasiatheria</taxon>
        <taxon>Artiodactyla</taxon>
        <taxon>Ruminantia</taxon>
        <taxon>Pecora</taxon>
        <taxon>Bovidae</taxon>
        <taxon>Bovinae</taxon>
        <taxon>Bos</taxon>
    </lineage>
</organism>
<reference evidence="2" key="2">
    <citation type="submission" date="2025-08" db="UniProtKB">
        <authorList>
            <consortium name="RefSeq"/>
        </authorList>
    </citation>
    <scope>IDENTIFICATION</scope>
    <source>
        <tissue evidence="2">Blood</tissue>
    </source>
</reference>